<reference evidence="2" key="1">
    <citation type="submission" date="2021-01" db="EMBL/GenBank/DDBJ databases">
        <authorList>
            <person name="Corre E."/>
            <person name="Pelletier E."/>
            <person name="Niang G."/>
            <person name="Scheremetjew M."/>
            <person name="Finn R."/>
            <person name="Kale V."/>
            <person name="Holt S."/>
            <person name="Cochrane G."/>
            <person name="Meng A."/>
            <person name="Brown T."/>
            <person name="Cohen L."/>
        </authorList>
    </citation>
    <scope>NUCLEOTIDE SEQUENCE</scope>
    <source>
        <strain evidence="2">GSBS06</strain>
    </source>
</reference>
<feature type="transmembrane region" description="Helical" evidence="1">
    <location>
        <begin position="35"/>
        <end position="56"/>
    </location>
</feature>
<evidence type="ECO:0000313" key="2">
    <source>
        <dbReference type="EMBL" id="CAE0442270.1"/>
    </source>
</evidence>
<dbReference type="EMBL" id="HBIN01016296">
    <property type="protein sequence ID" value="CAE0442270.1"/>
    <property type="molecule type" value="Transcribed_RNA"/>
</dbReference>
<protein>
    <recommendedName>
        <fullName evidence="3">Fatty acid hydroxylase domain-containing protein</fullName>
    </recommendedName>
</protein>
<name>A0A7S3PKE1_9STRA</name>
<gene>
    <name evidence="2" type="ORF">ASTO00021_LOCUS12381</name>
</gene>
<keyword evidence="1" id="KW-0812">Transmembrane</keyword>
<feature type="transmembrane region" description="Helical" evidence="1">
    <location>
        <begin position="118"/>
        <end position="138"/>
    </location>
</feature>
<keyword evidence="1" id="KW-0472">Membrane</keyword>
<keyword evidence="1" id="KW-1133">Transmembrane helix</keyword>
<accession>A0A7S3PKE1</accession>
<dbReference type="AlphaFoldDB" id="A0A7S3PKE1"/>
<evidence type="ECO:0008006" key="3">
    <source>
        <dbReference type="Google" id="ProtNLM"/>
    </source>
</evidence>
<evidence type="ECO:0000256" key="1">
    <source>
        <dbReference type="SAM" id="Phobius"/>
    </source>
</evidence>
<proteinExistence type="predicted"/>
<sequence length="151" mass="17559">MSHIEHHICKGVYPTTSAAGLWEFYLMGHSITFQFFLYGYPYVAFQMIYTGANIVVHTMWPHAYLLQWHTLHHTVLADVYNVNIPSDYDVHFSKDFKKYDAVLSETSLFVRYKWLSDAFAGLLMPLGVGVYHMMGWGLQHVMKDSMWIPTS</sequence>
<organism evidence="2">
    <name type="scientific">Aplanochytrium stocchinoi</name>
    <dbReference type="NCBI Taxonomy" id="215587"/>
    <lineage>
        <taxon>Eukaryota</taxon>
        <taxon>Sar</taxon>
        <taxon>Stramenopiles</taxon>
        <taxon>Bigyra</taxon>
        <taxon>Labyrinthulomycetes</taxon>
        <taxon>Thraustochytrida</taxon>
        <taxon>Thraustochytriidae</taxon>
        <taxon>Aplanochytrium</taxon>
    </lineage>
</organism>